<dbReference type="AlphaFoldDB" id="J3L3I6"/>
<evidence type="ECO:0000313" key="1">
    <source>
        <dbReference type="EnsemblPlants" id="OB01G37920.1"/>
    </source>
</evidence>
<reference evidence="1" key="1">
    <citation type="journal article" date="2013" name="Nat. Commun.">
        <title>Whole-genome sequencing of Oryza brachyantha reveals mechanisms underlying Oryza genome evolution.</title>
        <authorList>
            <person name="Chen J."/>
            <person name="Huang Q."/>
            <person name="Gao D."/>
            <person name="Wang J."/>
            <person name="Lang Y."/>
            <person name="Liu T."/>
            <person name="Li B."/>
            <person name="Bai Z."/>
            <person name="Luis Goicoechea J."/>
            <person name="Liang C."/>
            <person name="Chen C."/>
            <person name="Zhang W."/>
            <person name="Sun S."/>
            <person name="Liao Y."/>
            <person name="Zhang X."/>
            <person name="Yang L."/>
            <person name="Song C."/>
            <person name="Wang M."/>
            <person name="Shi J."/>
            <person name="Liu G."/>
            <person name="Liu J."/>
            <person name="Zhou H."/>
            <person name="Zhou W."/>
            <person name="Yu Q."/>
            <person name="An N."/>
            <person name="Chen Y."/>
            <person name="Cai Q."/>
            <person name="Wang B."/>
            <person name="Liu B."/>
            <person name="Min J."/>
            <person name="Huang Y."/>
            <person name="Wu H."/>
            <person name="Li Z."/>
            <person name="Zhang Y."/>
            <person name="Yin Y."/>
            <person name="Song W."/>
            <person name="Jiang J."/>
            <person name="Jackson S.A."/>
            <person name="Wing R.A."/>
            <person name="Wang J."/>
            <person name="Chen M."/>
        </authorList>
    </citation>
    <scope>NUCLEOTIDE SEQUENCE [LARGE SCALE GENOMIC DNA]</scope>
    <source>
        <strain evidence="1">cv. IRGC 101232</strain>
    </source>
</reference>
<keyword evidence="2" id="KW-1185">Reference proteome</keyword>
<name>J3L3I6_ORYBR</name>
<proteinExistence type="predicted"/>
<organism evidence="1">
    <name type="scientific">Oryza brachyantha</name>
    <name type="common">malo sina</name>
    <dbReference type="NCBI Taxonomy" id="4533"/>
    <lineage>
        <taxon>Eukaryota</taxon>
        <taxon>Viridiplantae</taxon>
        <taxon>Streptophyta</taxon>
        <taxon>Embryophyta</taxon>
        <taxon>Tracheophyta</taxon>
        <taxon>Spermatophyta</taxon>
        <taxon>Magnoliopsida</taxon>
        <taxon>Liliopsida</taxon>
        <taxon>Poales</taxon>
        <taxon>Poaceae</taxon>
        <taxon>BOP clade</taxon>
        <taxon>Oryzoideae</taxon>
        <taxon>Oryzeae</taxon>
        <taxon>Oryzinae</taxon>
        <taxon>Oryza</taxon>
    </lineage>
</organism>
<dbReference type="EnsemblPlants" id="OB01G37920.1">
    <property type="protein sequence ID" value="OB01G37920.1"/>
    <property type="gene ID" value="OB01G37920"/>
</dbReference>
<dbReference type="HOGENOM" id="CLU_2761810_0_0_1"/>
<reference evidence="1" key="2">
    <citation type="submission" date="2013-04" db="UniProtKB">
        <authorList>
            <consortium name="EnsemblPlants"/>
        </authorList>
    </citation>
    <scope>IDENTIFICATION</scope>
</reference>
<evidence type="ECO:0000313" key="2">
    <source>
        <dbReference type="Proteomes" id="UP000006038"/>
    </source>
</evidence>
<dbReference type="Gramene" id="OB01G37920.1">
    <property type="protein sequence ID" value="OB01G37920.1"/>
    <property type="gene ID" value="OB01G37920"/>
</dbReference>
<protein>
    <submittedName>
        <fullName evidence="1">Uncharacterized protein</fullName>
    </submittedName>
</protein>
<accession>J3L3I6</accession>
<sequence>MYIHSSCCIAMGKQTGSRRKLRKKKEEKIYSYRYTTTSTNQATAGKFLSCTHQKRTLSLCVESSKWHPSE</sequence>
<dbReference type="Proteomes" id="UP000006038">
    <property type="component" value="Chromosome 1"/>
</dbReference>